<organism evidence="1 2">
    <name type="scientific">Pseudogymnoascus verrucosus</name>
    <dbReference type="NCBI Taxonomy" id="342668"/>
    <lineage>
        <taxon>Eukaryota</taxon>
        <taxon>Fungi</taxon>
        <taxon>Dikarya</taxon>
        <taxon>Ascomycota</taxon>
        <taxon>Pezizomycotina</taxon>
        <taxon>Leotiomycetes</taxon>
        <taxon>Thelebolales</taxon>
        <taxon>Thelebolaceae</taxon>
        <taxon>Pseudogymnoascus</taxon>
    </lineage>
</organism>
<keyword evidence="2" id="KW-1185">Reference proteome</keyword>
<proteinExistence type="predicted"/>
<accession>A0A1B8GDU5</accession>
<evidence type="ECO:0000313" key="2">
    <source>
        <dbReference type="Proteomes" id="UP000091956"/>
    </source>
</evidence>
<protein>
    <submittedName>
        <fullName evidence="1">Uncharacterized protein</fullName>
    </submittedName>
</protein>
<dbReference type="EMBL" id="KV460247">
    <property type="protein sequence ID" value="OBT93999.1"/>
    <property type="molecule type" value="Genomic_DNA"/>
</dbReference>
<sequence>MPAAPAPEKRAAMEQKLGELIQRANLGVAAPITRAIENHELWTPPTPNQTLYHVWDFLKRSNFVQLLVRTGAAAAKKVYDDVVGRNMMAQMMVTDTTGKTAMLTGSSGPPVDFGSNAKEKVRSLNSV</sequence>
<dbReference type="AlphaFoldDB" id="A0A1B8GDU5"/>
<gene>
    <name evidence="1" type="ORF">VE01_07129</name>
</gene>
<reference evidence="2" key="2">
    <citation type="journal article" date="2018" name="Nat. Commun.">
        <title>Extreme sensitivity to ultraviolet light in the fungal pathogen causing white-nose syndrome of bats.</title>
        <authorList>
            <person name="Palmer J.M."/>
            <person name="Drees K.P."/>
            <person name="Foster J.T."/>
            <person name="Lindner D.L."/>
        </authorList>
    </citation>
    <scope>NUCLEOTIDE SEQUENCE [LARGE SCALE GENOMIC DNA]</scope>
    <source>
        <strain evidence="2">UAMH 10579</strain>
    </source>
</reference>
<reference evidence="1 2" key="1">
    <citation type="submission" date="2016-03" db="EMBL/GenBank/DDBJ databases">
        <title>Comparative genomics of Pseudogymnoascus destructans, the fungus causing white-nose syndrome of bats.</title>
        <authorList>
            <person name="Palmer J.M."/>
            <person name="Drees K.P."/>
            <person name="Foster J.T."/>
            <person name="Lindner D.L."/>
        </authorList>
    </citation>
    <scope>NUCLEOTIDE SEQUENCE [LARGE SCALE GENOMIC DNA]</scope>
    <source>
        <strain evidence="1 2">UAMH 10579</strain>
    </source>
</reference>
<dbReference type="Proteomes" id="UP000091956">
    <property type="component" value="Unassembled WGS sequence"/>
</dbReference>
<evidence type="ECO:0000313" key="1">
    <source>
        <dbReference type="EMBL" id="OBT93999.1"/>
    </source>
</evidence>
<dbReference type="RefSeq" id="XP_018127732.1">
    <property type="nucleotide sequence ID" value="XM_018276565.1"/>
</dbReference>
<dbReference type="GeneID" id="28840515"/>
<name>A0A1B8GDU5_9PEZI</name>
<dbReference type="OrthoDB" id="5282002at2759"/>